<dbReference type="Pfam" id="PF06985">
    <property type="entry name" value="HET"/>
    <property type="match status" value="1"/>
</dbReference>
<evidence type="ECO:0000313" key="3">
    <source>
        <dbReference type="Proteomes" id="UP000053328"/>
    </source>
</evidence>
<proteinExistence type="predicted"/>
<dbReference type="EMBL" id="KN847497">
    <property type="protein sequence ID" value="KIW13161.1"/>
    <property type="molecule type" value="Genomic_DNA"/>
</dbReference>
<feature type="domain" description="Heterokaryon incompatibility" evidence="1">
    <location>
        <begin position="47"/>
        <end position="206"/>
    </location>
</feature>
<dbReference type="GeneID" id="27335431"/>
<evidence type="ECO:0000313" key="2">
    <source>
        <dbReference type="EMBL" id="KIW13161.1"/>
    </source>
</evidence>
<dbReference type="VEuPathDB" id="FungiDB:PV08_08348"/>
<keyword evidence="3" id="KW-1185">Reference proteome</keyword>
<gene>
    <name evidence="2" type="ORF">PV08_08348</name>
</gene>
<dbReference type="PANTHER" id="PTHR24148:SF64">
    <property type="entry name" value="HETEROKARYON INCOMPATIBILITY DOMAIN-CONTAINING PROTEIN"/>
    <property type="match status" value="1"/>
</dbReference>
<sequence>MTLNYTSLDASRKEIRLLTIEPEEDYDSQLRGSFHVVSLLGSSKLDYKALSYVWGNSQERQEIVVEGCVISVTSNLASCLRGMRQALPKERYVVWCDFICINQTDPDEKHHQIMLMGEVYRCAEYVVAWLGSLTPDISAAIRAFARKEEKHISTGPSWLSDEKTLSASKVTLTHAQKDELSKIHAWGGTVEIVNSPYWSRVWTFQEWFLPKKRPVCLCGHILFDLWEVRPPLQEFFDLMLQDGDDDEAKDTYSAYLDDLLDRISQNMKANYPLDLIMADDETRIPLTKGEFDVATVLSMTASRVCSEPLDRIYALYATTPSLSHKYPPNYTKSLYQVFWETTAFSLSSELGTDIFADFGLLRNPASPSWTLDFSVSSEAYSTACGHMNLKYGIDESLWLGGMAELPQFDDRLRALRLHARTFGFVSLFGPIIPEYGIKGLREQSREITEEHGGTNSSKLVRYFLDVIYDLYDAACFSDVSIDRSEFGVMIEYTDLSSSVGDGFNSVVKEALSKGGTKDKSLFFLKDRDQHVSIGLASGAIRDGDMVVSAYGIDQLFVVRQDSQDSATDEAPFKIIDLAFIAGFEKHKSSKAPRRSLVRTFKDVAWKKIVVY</sequence>
<dbReference type="InterPro" id="IPR052895">
    <property type="entry name" value="HetReg/Transcr_Mod"/>
</dbReference>
<dbReference type="OrthoDB" id="2157530at2759"/>
<accession>A0A0D1YDQ1</accession>
<protein>
    <recommendedName>
        <fullName evidence="1">Heterokaryon incompatibility domain-containing protein</fullName>
    </recommendedName>
</protein>
<dbReference type="Proteomes" id="UP000053328">
    <property type="component" value="Unassembled WGS sequence"/>
</dbReference>
<organism evidence="2 3">
    <name type="scientific">Exophiala spinifera</name>
    <dbReference type="NCBI Taxonomy" id="91928"/>
    <lineage>
        <taxon>Eukaryota</taxon>
        <taxon>Fungi</taxon>
        <taxon>Dikarya</taxon>
        <taxon>Ascomycota</taxon>
        <taxon>Pezizomycotina</taxon>
        <taxon>Eurotiomycetes</taxon>
        <taxon>Chaetothyriomycetidae</taxon>
        <taxon>Chaetothyriales</taxon>
        <taxon>Herpotrichiellaceae</taxon>
        <taxon>Exophiala</taxon>
    </lineage>
</organism>
<dbReference type="InterPro" id="IPR010730">
    <property type="entry name" value="HET"/>
</dbReference>
<evidence type="ECO:0000259" key="1">
    <source>
        <dbReference type="Pfam" id="PF06985"/>
    </source>
</evidence>
<name>A0A0D1YDQ1_9EURO</name>
<reference evidence="2 3" key="1">
    <citation type="submission" date="2015-01" db="EMBL/GenBank/DDBJ databases">
        <title>The Genome Sequence of Exophiala spinifera CBS89968.</title>
        <authorList>
            <consortium name="The Broad Institute Genomics Platform"/>
            <person name="Cuomo C."/>
            <person name="de Hoog S."/>
            <person name="Gorbushina A."/>
            <person name="Stielow B."/>
            <person name="Teixiera M."/>
            <person name="Abouelleil A."/>
            <person name="Chapman S.B."/>
            <person name="Priest M."/>
            <person name="Young S.K."/>
            <person name="Wortman J."/>
            <person name="Nusbaum C."/>
            <person name="Birren B."/>
        </authorList>
    </citation>
    <scope>NUCLEOTIDE SEQUENCE [LARGE SCALE GENOMIC DNA]</scope>
    <source>
        <strain evidence="2 3">CBS 89968</strain>
    </source>
</reference>
<dbReference type="PANTHER" id="PTHR24148">
    <property type="entry name" value="ANKYRIN REPEAT DOMAIN-CONTAINING PROTEIN 39 HOMOLOG-RELATED"/>
    <property type="match status" value="1"/>
</dbReference>
<dbReference type="AlphaFoldDB" id="A0A0D1YDQ1"/>
<dbReference type="RefSeq" id="XP_016233377.1">
    <property type="nucleotide sequence ID" value="XM_016382674.1"/>
</dbReference>
<dbReference type="STRING" id="91928.A0A0D1YDQ1"/>
<dbReference type="HOGENOM" id="CLU_004184_7_4_1"/>